<name>A0A0D3JDE5_EMIH1</name>
<dbReference type="HOGENOM" id="CLU_000134_45_4_1"/>
<evidence type="ECO:0000313" key="5">
    <source>
        <dbReference type="Proteomes" id="UP000013827"/>
    </source>
</evidence>
<dbReference type="Gene3D" id="1.25.40.20">
    <property type="entry name" value="Ankyrin repeat-containing domain"/>
    <property type="match status" value="1"/>
</dbReference>
<organism evidence="4 5">
    <name type="scientific">Emiliania huxleyi (strain CCMP1516)</name>
    <dbReference type="NCBI Taxonomy" id="280463"/>
    <lineage>
        <taxon>Eukaryota</taxon>
        <taxon>Haptista</taxon>
        <taxon>Haptophyta</taxon>
        <taxon>Prymnesiophyceae</taxon>
        <taxon>Isochrysidales</taxon>
        <taxon>Noelaerhabdaceae</taxon>
        <taxon>Emiliania</taxon>
    </lineage>
</organism>
<dbReference type="eggNOG" id="KOG4177">
    <property type="taxonomic scope" value="Eukaryota"/>
</dbReference>
<feature type="repeat" description="ANK" evidence="3">
    <location>
        <begin position="1"/>
        <end position="29"/>
    </location>
</feature>
<evidence type="ECO:0000313" key="4">
    <source>
        <dbReference type="EnsemblProtists" id="EOD21530"/>
    </source>
</evidence>
<dbReference type="GeneID" id="17267075"/>
<accession>A0A0D3JDE5</accession>
<dbReference type="PROSITE" id="PS50088">
    <property type="entry name" value="ANK_REPEAT"/>
    <property type="match status" value="2"/>
</dbReference>
<dbReference type="Pfam" id="PF12796">
    <property type="entry name" value="Ank_2"/>
    <property type="match status" value="1"/>
</dbReference>
<keyword evidence="5" id="KW-1185">Reference proteome</keyword>
<keyword evidence="1" id="KW-0677">Repeat</keyword>
<proteinExistence type="predicted"/>
<dbReference type="EnsemblProtists" id="EOD21530">
    <property type="protein sequence ID" value="EOD21530"/>
    <property type="gene ID" value="EMIHUDRAFT_74871"/>
</dbReference>
<protein>
    <recommendedName>
        <fullName evidence="6">Ankyrin repeat protein</fullName>
    </recommendedName>
</protein>
<dbReference type="SMART" id="SM00248">
    <property type="entry name" value="ANK"/>
    <property type="match status" value="2"/>
</dbReference>
<dbReference type="PANTHER" id="PTHR24171">
    <property type="entry name" value="ANKYRIN REPEAT DOMAIN-CONTAINING PROTEIN 39-RELATED"/>
    <property type="match status" value="1"/>
</dbReference>
<dbReference type="InterPro" id="IPR036770">
    <property type="entry name" value="Ankyrin_rpt-contain_sf"/>
</dbReference>
<dbReference type="AlphaFoldDB" id="A0A0D3JDE5"/>
<dbReference type="Proteomes" id="UP000013827">
    <property type="component" value="Unassembled WGS sequence"/>
</dbReference>
<feature type="repeat" description="ANK" evidence="3">
    <location>
        <begin position="30"/>
        <end position="62"/>
    </location>
</feature>
<dbReference type="PaxDb" id="2903-EOD21530"/>
<evidence type="ECO:0008006" key="6">
    <source>
        <dbReference type="Google" id="ProtNLM"/>
    </source>
</evidence>
<dbReference type="PANTHER" id="PTHR24171:SF9">
    <property type="entry name" value="ANKYRIN REPEAT DOMAIN-CONTAINING PROTEIN 39"/>
    <property type="match status" value="1"/>
</dbReference>
<dbReference type="SUPFAM" id="SSF48403">
    <property type="entry name" value="Ankyrin repeat"/>
    <property type="match status" value="1"/>
</dbReference>
<evidence type="ECO:0000256" key="2">
    <source>
        <dbReference type="ARBA" id="ARBA00023043"/>
    </source>
</evidence>
<reference evidence="5" key="1">
    <citation type="journal article" date="2013" name="Nature">
        <title>Pan genome of the phytoplankton Emiliania underpins its global distribution.</title>
        <authorList>
            <person name="Read B.A."/>
            <person name="Kegel J."/>
            <person name="Klute M.J."/>
            <person name="Kuo A."/>
            <person name="Lefebvre S.C."/>
            <person name="Maumus F."/>
            <person name="Mayer C."/>
            <person name="Miller J."/>
            <person name="Monier A."/>
            <person name="Salamov A."/>
            <person name="Young J."/>
            <person name="Aguilar M."/>
            <person name="Claverie J.M."/>
            <person name="Frickenhaus S."/>
            <person name="Gonzalez K."/>
            <person name="Herman E.K."/>
            <person name="Lin Y.C."/>
            <person name="Napier J."/>
            <person name="Ogata H."/>
            <person name="Sarno A.F."/>
            <person name="Shmutz J."/>
            <person name="Schroeder D."/>
            <person name="de Vargas C."/>
            <person name="Verret F."/>
            <person name="von Dassow P."/>
            <person name="Valentin K."/>
            <person name="Van de Peer Y."/>
            <person name="Wheeler G."/>
            <person name="Dacks J.B."/>
            <person name="Delwiche C.F."/>
            <person name="Dyhrman S.T."/>
            <person name="Glockner G."/>
            <person name="John U."/>
            <person name="Richards T."/>
            <person name="Worden A.Z."/>
            <person name="Zhang X."/>
            <person name="Grigoriev I.V."/>
            <person name="Allen A.E."/>
            <person name="Bidle K."/>
            <person name="Borodovsky M."/>
            <person name="Bowler C."/>
            <person name="Brownlee C."/>
            <person name="Cock J.M."/>
            <person name="Elias M."/>
            <person name="Gladyshev V.N."/>
            <person name="Groth M."/>
            <person name="Guda C."/>
            <person name="Hadaegh A."/>
            <person name="Iglesias-Rodriguez M.D."/>
            <person name="Jenkins J."/>
            <person name="Jones B.M."/>
            <person name="Lawson T."/>
            <person name="Leese F."/>
            <person name="Lindquist E."/>
            <person name="Lobanov A."/>
            <person name="Lomsadze A."/>
            <person name="Malik S.B."/>
            <person name="Marsh M.E."/>
            <person name="Mackinder L."/>
            <person name="Mock T."/>
            <person name="Mueller-Roeber B."/>
            <person name="Pagarete A."/>
            <person name="Parker M."/>
            <person name="Probert I."/>
            <person name="Quesneville H."/>
            <person name="Raines C."/>
            <person name="Rensing S.A."/>
            <person name="Riano-Pachon D.M."/>
            <person name="Richier S."/>
            <person name="Rokitta S."/>
            <person name="Shiraiwa Y."/>
            <person name="Soanes D.M."/>
            <person name="van der Giezen M."/>
            <person name="Wahlund T.M."/>
            <person name="Williams B."/>
            <person name="Wilson W."/>
            <person name="Wolfe G."/>
            <person name="Wurch L.L."/>
        </authorList>
    </citation>
    <scope>NUCLEOTIDE SEQUENCE</scope>
</reference>
<dbReference type="PROSITE" id="PS50297">
    <property type="entry name" value="ANK_REP_REGION"/>
    <property type="match status" value="2"/>
</dbReference>
<evidence type="ECO:0000256" key="3">
    <source>
        <dbReference type="PROSITE-ProRule" id="PRU00023"/>
    </source>
</evidence>
<keyword evidence="2 3" id="KW-0040">ANK repeat</keyword>
<dbReference type="RefSeq" id="XP_005773959.1">
    <property type="nucleotide sequence ID" value="XM_005773902.1"/>
</dbReference>
<reference evidence="4" key="2">
    <citation type="submission" date="2024-10" db="UniProtKB">
        <authorList>
            <consortium name="EnsemblProtists"/>
        </authorList>
    </citation>
    <scope>IDENTIFICATION</scope>
</reference>
<evidence type="ECO:0000256" key="1">
    <source>
        <dbReference type="ARBA" id="ARBA00022737"/>
    </source>
</evidence>
<sequence>MLYFAAEAGQTEVVNMLIEHGADRNVQIETGETPLIASVLRGHLGVFNVLMRAGVDVNLADEEGWTPLMYA</sequence>
<dbReference type="STRING" id="2903.R1E410"/>
<dbReference type="KEGG" id="ehx:EMIHUDRAFT_74871"/>
<dbReference type="InterPro" id="IPR002110">
    <property type="entry name" value="Ankyrin_rpt"/>
</dbReference>